<dbReference type="SUPFAM" id="SSF57196">
    <property type="entry name" value="EGF/Laminin"/>
    <property type="match status" value="1"/>
</dbReference>
<dbReference type="InterPro" id="IPR001881">
    <property type="entry name" value="EGF-like_Ca-bd_dom"/>
</dbReference>
<dbReference type="InterPro" id="IPR024731">
    <property type="entry name" value="NELL2-like_EGF"/>
</dbReference>
<keyword evidence="1 4" id="KW-0245">EGF-like domain</keyword>
<dbReference type="PROSITE" id="PS50026">
    <property type="entry name" value="EGF_3"/>
    <property type="match status" value="1"/>
</dbReference>
<feature type="region of interest" description="Disordered" evidence="5">
    <location>
        <begin position="1"/>
        <end position="26"/>
    </location>
</feature>
<evidence type="ECO:0000256" key="4">
    <source>
        <dbReference type="PROSITE-ProRule" id="PRU00076"/>
    </source>
</evidence>
<keyword evidence="3" id="KW-1015">Disulfide bond</keyword>
<proteinExistence type="predicted"/>
<gene>
    <name evidence="6" type="ORF">PACLA_8A073530</name>
</gene>
<evidence type="ECO:0000313" key="7">
    <source>
        <dbReference type="Proteomes" id="UP001152795"/>
    </source>
</evidence>
<dbReference type="PROSITE" id="PS00010">
    <property type="entry name" value="ASX_HYDROXYL"/>
    <property type="match status" value="1"/>
</dbReference>
<dbReference type="PROSITE" id="PS01186">
    <property type="entry name" value="EGF_2"/>
    <property type="match status" value="1"/>
</dbReference>
<dbReference type="SMART" id="SM00179">
    <property type="entry name" value="EGF_CA"/>
    <property type="match status" value="1"/>
</dbReference>
<organism evidence="6 7">
    <name type="scientific">Paramuricea clavata</name>
    <name type="common">Red gorgonian</name>
    <name type="synonym">Violescent sea-whip</name>
    <dbReference type="NCBI Taxonomy" id="317549"/>
    <lineage>
        <taxon>Eukaryota</taxon>
        <taxon>Metazoa</taxon>
        <taxon>Cnidaria</taxon>
        <taxon>Anthozoa</taxon>
        <taxon>Octocorallia</taxon>
        <taxon>Malacalcyonacea</taxon>
        <taxon>Plexauridae</taxon>
        <taxon>Paramuricea</taxon>
    </lineage>
</organism>
<dbReference type="CDD" id="cd00054">
    <property type="entry name" value="EGF_CA"/>
    <property type="match status" value="1"/>
</dbReference>
<dbReference type="EMBL" id="CACRXK020008726">
    <property type="protein sequence ID" value="CAB4015477.1"/>
    <property type="molecule type" value="Genomic_DNA"/>
</dbReference>
<evidence type="ECO:0000256" key="5">
    <source>
        <dbReference type="SAM" id="MobiDB-lite"/>
    </source>
</evidence>
<comment type="caution">
    <text evidence="6">The sequence shown here is derived from an EMBL/GenBank/DDBJ whole genome shotgun (WGS) entry which is preliminary data.</text>
</comment>
<comment type="caution">
    <text evidence="4">Lacks conserved residue(s) required for the propagation of feature annotation.</text>
</comment>
<name>A0A7D9EQ14_PARCT</name>
<protein>
    <submittedName>
        <fullName evidence="6">Nidogen-2 isoform X2</fullName>
    </submittedName>
</protein>
<keyword evidence="2" id="KW-0732">Signal</keyword>
<dbReference type="Pfam" id="PF12947">
    <property type="entry name" value="EGF_3"/>
    <property type="match status" value="1"/>
</dbReference>
<dbReference type="SMART" id="SM00181">
    <property type="entry name" value="EGF"/>
    <property type="match status" value="1"/>
</dbReference>
<reference evidence="6" key="1">
    <citation type="submission" date="2020-04" db="EMBL/GenBank/DDBJ databases">
        <authorList>
            <person name="Alioto T."/>
            <person name="Alioto T."/>
            <person name="Gomez Garrido J."/>
        </authorList>
    </citation>
    <scope>NUCLEOTIDE SEQUENCE</scope>
    <source>
        <strain evidence="6">A484AB</strain>
    </source>
</reference>
<evidence type="ECO:0000256" key="1">
    <source>
        <dbReference type="ARBA" id="ARBA00022536"/>
    </source>
</evidence>
<dbReference type="InterPro" id="IPR000152">
    <property type="entry name" value="EGF-type_Asp/Asn_hydroxyl_site"/>
</dbReference>
<dbReference type="Proteomes" id="UP001152795">
    <property type="component" value="Unassembled WGS sequence"/>
</dbReference>
<accession>A0A7D9EQ14</accession>
<sequence length="133" mass="14940">MGKVEDGSPQETKRPKKNTAETDTSKAVKASEWNNWFFKKEKRRMPCVCDIYECLMNPCHVNARCTDSEGSFVCQCDVGFSGDGISCSSKCFNTSFEAPRKAEERRMPCVGDNDEYLTNPCHVNARSTDSLSM</sequence>
<evidence type="ECO:0000313" key="6">
    <source>
        <dbReference type="EMBL" id="CAB4015477.1"/>
    </source>
</evidence>
<dbReference type="GO" id="GO:0005509">
    <property type="term" value="F:calcium ion binding"/>
    <property type="evidence" value="ECO:0007669"/>
    <property type="project" value="InterPro"/>
</dbReference>
<keyword evidence="7" id="KW-1185">Reference proteome</keyword>
<dbReference type="Gene3D" id="2.10.25.10">
    <property type="entry name" value="Laminin"/>
    <property type="match status" value="1"/>
</dbReference>
<dbReference type="InterPro" id="IPR000742">
    <property type="entry name" value="EGF"/>
</dbReference>
<evidence type="ECO:0000256" key="2">
    <source>
        <dbReference type="ARBA" id="ARBA00022729"/>
    </source>
</evidence>
<evidence type="ECO:0000256" key="3">
    <source>
        <dbReference type="ARBA" id="ARBA00023157"/>
    </source>
</evidence>
<dbReference type="AlphaFoldDB" id="A0A7D9EQ14"/>